<sequence>MLDAFDTKAAGPTALKSHLGEDGKGADTLMWVQEQIFGHRYVEEQLPYMLVLEVLSICRVLQIGDDGKPYGETRIFTQRGHTPDDHESIVIPMVRSVALRYILFKDMSLDLIAKNERIAPQDRFDAWVDALNRGFANEVRIGVVNFAYLKKRFDDRFEDARQAVRILKGLELDVLNNRRYTSKFLAPRGPSLLLNDVNLKFVADRSFFGRGGEMIYLMLNRSALSEEVASLVRKSFLSDTDPAEKLAERLVPDTADRTAGGQIGYLPLGRHPAYDRLAEDWKAVLSLRSLPAPQKFEPLFRMTALNLVCYFADRAREVSGNAVDPIPLDMTGGRNANLRDVSKNYLNRHRQVIEDAVETHIRERIGYVQGWLSANSHGDRRIASDMAVEAIVKTFDAKRWAEKAVQSEGVREPEAWLNAFISAAKRRDRNSVSSMLSPLGQNAGFVVARRSAGTWFSASDELLEALVLAVVRGPITVADFLERLYDRYGIVIGPTEQRRAFAEPPCDIAAFEENLREFEKRLTGLGYVKRLSDDCAFVSNVYCLDGNPA</sequence>
<keyword evidence="2" id="KW-1185">Reference proteome</keyword>
<dbReference type="AlphaFoldDB" id="A0A6M1SQ76"/>
<comment type="caution">
    <text evidence="1">The sequence shown here is derived from an EMBL/GenBank/DDBJ whole genome shotgun (WGS) entry which is preliminary data.</text>
</comment>
<name>A0A6M1SQ76_9HYPH</name>
<evidence type="ECO:0000313" key="1">
    <source>
        <dbReference type="EMBL" id="NGP16603.1"/>
    </source>
</evidence>
<dbReference type="Proteomes" id="UP000474802">
    <property type="component" value="Unassembled WGS sequence"/>
</dbReference>
<dbReference type="EMBL" id="JAALFG010000001">
    <property type="protein sequence ID" value="NGP16603.1"/>
    <property type="molecule type" value="Genomic_DNA"/>
</dbReference>
<reference evidence="1 2" key="1">
    <citation type="submission" date="2020-02" db="EMBL/GenBank/DDBJ databases">
        <authorList>
            <person name="Khan S.A."/>
            <person name="Jeon C.O."/>
            <person name="Chun B.H."/>
        </authorList>
    </citation>
    <scope>NUCLEOTIDE SEQUENCE [LARGE SCALE GENOMIC DNA]</scope>
    <source>
        <strain evidence="1 2">H239</strain>
    </source>
</reference>
<dbReference type="Pfam" id="PF26611">
    <property type="entry name" value="MAD7"/>
    <property type="match status" value="1"/>
</dbReference>
<evidence type="ECO:0000313" key="2">
    <source>
        <dbReference type="Proteomes" id="UP000474802"/>
    </source>
</evidence>
<proteinExistence type="predicted"/>
<dbReference type="InterPro" id="IPR058120">
    <property type="entry name" value="MADS7"/>
</dbReference>
<organism evidence="1 2">
    <name type="scientific">Devosia aurantiaca</name>
    <dbReference type="NCBI Taxonomy" id="2714858"/>
    <lineage>
        <taxon>Bacteria</taxon>
        <taxon>Pseudomonadati</taxon>
        <taxon>Pseudomonadota</taxon>
        <taxon>Alphaproteobacteria</taxon>
        <taxon>Hyphomicrobiales</taxon>
        <taxon>Devosiaceae</taxon>
        <taxon>Devosia</taxon>
    </lineage>
</organism>
<gene>
    <name evidence="1" type="ORF">G5575_01900</name>
</gene>
<accession>A0A6M1SQ76</accession>
<dbReference type="RefSeq" id="WP_164532854.1">
    <property type="nucleotide sequence ID" value="NZ_JAALFG010000001.1"/>
</dbReference>
<protein>
    <submittedName>
        <fullName evidence="1">Uncharacterized protein</fullName>
    </submittedName>
</protein>
<reference evidence="1 2" key="2">
    <citation type="submission" date="2020-03" db="EMBL/GenBank/DDBJ databases">
        <title>Devosia chinhatensis sp. nov., isolated from a hexachlorocyclohexane (HCH) dump site in India.</title>
        <authorList>
            <person name="Kumar M."/>
            <person name="Lal R."/>
        </authorList>
    </citation>
    <scope>NUCLEOTIDE SEQUENCE [LARGE SCALE GENOMIC DNA]</scope>
    <source>
        <strain evidence="1 2">H239</strain>
    </source>
</reference>